<feature type="domain" description="PiggyBac transposable element-derived protein" evidence="1">
    <location>
        <begin position="194"/>
        <end position="495"/>
    </location>
</feature>
<organism evidence="2 3">
    <name type="scientific">Phytophthora palmivora</name>
    <dbReference type="NCBI Taxonomy" id="4796"/>
    <lineage>
        <taxon>Eukaryota</taxon>
        <taxon>Sar</taxon>
        <taxon>Stramenopiles</taxon>
        <taxon>Oomycota</taxon>
        <taxon>Peronosporomycetes</taxon>
        <taxon>Peronosporales</taxon>
        <taxon>Peronosporaceae</taxon>
        <taxon>Phytophthora</taxon>
    </lineage>
</organism>
<comment type="caution">
    <text evidence="2">The sequence shown here is derived from an EMBL/GenBank/DDBJ whole genome shotgun (WGS) entry which is preliminary data.</text>
</comment>
<accession>A0A2P4XAE1</accession>
<name>A0A2P4XAE1_9STRA</name>
<gene>
    <name evidence="2" type="ORF">PHPALM_28318</name>
</gene>
<dbReference type="Pfam" id="PF13843">
    <property type="entry name" value="DDE_Tnp_1_7"/>
    <property type="match status" value="1"/>
</dbReference>
<evidence type="ECO:0000313" key="3">
    <source>
        <dbReference type="Proteomes" id="UP000237271"/>
    </source>
</evidence>
<evidence type="ECO:0000259" key="1">
    <source>
        <dbReference type="Pfam" id="PF13843"/>
    </source>
</evidence>
<sequence length="512" mass="58419">MAFRARWRELTKLGWTSRKPSGLSDACTYLRPGKKKNRKRGEDYFVGEEELMKYLDHKDLGRHLNFQDTAKFSILDSDGESDEGVGWNTDEMTGEGESYCGVDEDGPPQPDLLFEPALLQAVGGVSQIEAGNVPTELLREMANDGWKLLSKQTPYDYLMQPYEPRPPSTMQEDYPRLYDGSYGPTSRALECSATPLGAFFYFAQPTFWEEIAVSSNDYFYEKIEERIDGQYKKQIARQKKHPEFAPKTREQIRSELNKTVDISGRELCVFIGLLVARTISPNKEKLENHWKTTDEGAIPRGCFGQFIVRDRFMHLSRNLHFSSNCDDRAKTDRACKLRPVINALQYRFQRGYIPPPAMAFDEAMLPFRSSFNRMRVFMKDKPHKWGTKLFMLCCSTTAYCIRFEVYCGKQEQPNASGSLTDYGSGPAAVIRNLREVFGASGSGTSAMRIIVTDRFYTSVPLALQMLSMGFYSIGTVQTDRIGLPAVLVGKNKWSKKEETSKKSTRQYRTRDI</sequence>
<dbReference type="InterPro" id="IPR029526">
    <property type="entry name" value="PGBD"/>
</dbReference>
<reference evidence="2 3" key="1">
    <citation type="journal article" date="2017" name="Genome Biol. Evol.">
        <title>Phytophthora megakarya and P. palmivora, closely related causal agents of cacao black pod rot, underwent increases in genome sizes and gene numbers by different mechanisms.</title>
        <authorList>
            <person name="Ali S.S."/>
            <person name="Shao J."/>
            <person name="Lary D.J."/>
            <person name="Kronmiller B."/>
            <person name="Shen D."/>
            <person name="Strem M.D."/>
            <person name="Amoako-Attah I."/>
            <person name="Akrofi A.Y."/>
            <person name="Begoude B.A."/>
            <person name="Ten Hoopen G.M."/>
            <person name="Coulibaly K."/>
            <person name="Kebe B.I."/>
            <person name="Melnick R.L."/>
            <person name="Guiltinan M.J."/>
            <person name="Tyler B.M."/>
            <person name="Meinhardt L.W."/>
            <person name="Bailey B.A."/>
        </authorList>
    </citation>
    <scope>NUCLEOTIDE SEQUENCE [LARGE SCALE GENOMIC DNA]</scope>
    <source>
        <strain evidence="3">sbr112.9</strain>
    </source>
</reference>
<keyword evidence="3" id="KW-1185">Reference proteome</keyword>
<dbReference type="Proteomes" id="UP000237271">
    <property type="component" value="Unassembled WGS sequence"/>
</dbReference>
<dbReference type="PANTHER" id="PTHR46599">
    <property type="entry name" value="PIGGYBAC TRANSPOSABLE ELEMENT-DERIVED PROTEIN 4"/>
    <property type="match status" value="1"/>
</dbReference>
<dbReference type="EMBL" id="NCKW01015549">
    <property type="protein sequence ID" value="POM62521.1"/>
    <property type="molecule type" value="Genomic_DNA"/>
</dbReference>
<evidence type="ECO:0000313" key="2">
    <source>
        <dbReference type="EMBL" id="POM62521.1"/>
    </source>
</evidence>
<dbReference type="OrthoDB" id="125608at2759"/>
<dbReference type="PANTHER" id="PTHR46599:SF3">
    <property type="entry name" value="PIGGYBAC TRANSPOSABLE ELEMENT-DERIVED PROTEIN 4"/>
    <property type="match status" value="1"/>
</dbReference>
<protein>
    <recommendedName>
        <fullName evidence="1">PiggyBac transposable element-derived protein domain-containing protein</fullName>
    </recommendedName>
</protein>
<proteinExistence type="predicted"/>
<dbReference type="AlphaFoldDB" id="A0A2P4XAE1"/>